<dbReference type="AlphaFoldDB" id="A0A0A9A569"/>
<dbReference type="EMBL" id="GBRH01253780">
    <property type="protein sequence ID" value="JAD44115.1"/>
    <property type="molecule type" value="Transcribed_RNA"/>
</dbReference>
<organism evidence="2">
    <name type="scientific">Arundo donax</name>
    <name type="common">Giant reed</name>
    <name type="synonym">Donax arundinaceus</name>
    <dbReference type="NCBI Taxonomy" id="35708"/>
    <lineage>
        <taxon>Eukaryota</taxon>
        <taxon>Viridiplantae</taxon>
        <taxon>Streptophyta</taxon>
        <taxon>Embryophyta</taxon>
        <taxon>Tracheophyta</taxon>
        <taxon>Spermatophyta</taxon>
        <taxon>Magnoliopsida</taxon>
        <taxon>Liliopsida</taxon>
        <taxon>Poales</taxon>
        <taxon>Poaceae</taxon>
        <taxon>PACMAD clade</taxon>
        <taxon>Arundinoideae</taxon>
        <taxon>Arundineae</taxon>
        <taxon>Arundo</taxon>
    </lineage>
</organism>
<evidence type="ECO:0000256" key="1">
    <source>
        <dbReference type="SAM" id="MobiDB-lite"/>
    </source>
</evidence>
<reference evidence="2" key="1">
    <citation type="submission" date="2014-09" db="EMBL/GenBank/DDBJ databases">
        <authorList>
            <person name="Magalhaes I.L.F."/>
            <person name="Oliveira U."/>
            <person name="Santos F.R."/>
            <person name="Vidigal T.H.D.A."/>
            <person name="Brescovit A.D."/>
            <person name="Santos A.J."/>
        </authorList>
    </citation>
    <scope>NUCLEOTIDE SEQUENCE</scope>
    <source>
        <tissue evidence="2">Shoot tissue taken approximately 20 cm above the soil surface</tissue>
    </source>
</reference>
<reference evidence="2" key="2">
    <citation type="journal article" date="2015" name="Data Brief">
        <title>Shoot transcriptome of the giant reed, Arundo donax.</title>
        <authorList>
            <person name="Barrero R.A."/>
            <person name="Guerrero F.D."/>
            <person name="Moolhuijzen P."/>
            <person name="Goolsby J.A."/>
            <person name="Tidwell J."/>
            <person name="Bellgard S.E."/>
            <person name="Bellgard M.I."/>
        </authorList>
    </citation>
    <scope>NUCLEOTIDE SEQUENCE</scope>
    <source>
        <tissue evidence="2">Shoot tissue taken approximately 20 cm above the soil surface</tissue>
    </source>
</reference>
<proteinExistence type="predicted"/>
<evidence type="ECO:0000313" key="2">
    <source>
        <dbReference type="EMBL" id="JAD44115.1"/>
    </source>
</evidence>
<protein>
    <submittedName>
        <fullName evidence="2">Uncharacterized protein</fullName>
    </submittedName>
</protein>
<feature type="region of interest" description="Disordered" evidence="1">
    <location>
        <begin position="44"/>
        <end position="109"/>
    </location>
</feature>
<name>A0A0A9A569_ARUDO</name>
<accession>A0A0A9A569</accession>
<sequence>MPISRTAVRWTRSAGLATNRQSPDRLHDCWRATTPNSDLAFIQHKSPPRTTRPPYGGRHRGLDPSMLLHRTSKLHLPRTQPSNRPREPVQACTQHRSKTHHKAVEQPPPPFDTTHACSVPHCRHNALPHTNLTTSVCVCERERFLLPLL</sequence>